<evidence type="ECO:0000313" key="3">
    <source>
        <dbReference type="Proteomes" id="UP000654918"/>
    </source>
</evidence>
<organism evidence="2 3">
    <name type="scientific">Colletotrichum plurivorum</name>
    <dbReference type="NCBI Taxonomy" id="2175906"/>
    <lineage>
        <taxon>Eukaryota</taxon>
        <taxon>Fungi</taxon>
        <taxon>Dikarya</taxon>
        <taxon>Ascomycota</taxon>
        <taxon>Pezizomycotina</taxon>
        <taxon>Sordariomycetes</taxon>
        <taxon>Hypocreomycetidae</taxon>
        <taxon>Glomerellales</taxon>
        <taxon>Glomerellaceae</taxon>
        <taxon>Colletotrichum</taxon>
        <taxon>Colletotrichum orchidearum species complex</taxon>
    </lineage>
</organism>
<evidence type="ECO:0000256" key="1">
    <source>
        <dbReference type="SAM" id="SignalP"/>
    </source>
</evidence>
<keyword evidence="3" id="KW-1185">Reference proteome</keyword>
<protein>
    <recommendedName>
        <fullName evidence="4">Mold-specific m46 protein</fullName>
    </recommendedName>
</protein>
<proteinExistence type="predicted"/>
<sequence length="106" mass="10833">MKFNLVAVLLSTTATLAHGSSVQAREALPAELAGRACTYNGCQCVSGLSQGVYCGNCVVGAGTYAVKTKRVRTHAFECNSSGGCCSYGVASDCGTSRARCKEGSPV</sequence>
<dbReference type="Proteomes" id="UP000654918">
    <property type="component" value="Unassembled WGS sequence"/>
</dbReference>
<evidence type="ECO:0008006" key="4">
    <source>
        <dbReference type="Google" id="ProtNLM"/>
    </source>
</evidence>
<reference evidence="2" key="1">
    <citation type="journal article" date="2020" name="Phytopathology">
        <title>Genome Sequence Resources of Colletotrichum truncatum, C. plurivorum, C. musicola, and C. sojae: Four Species Pathogenic to Soybean (Glycine max).</title>
        <authorList>
            <person name="Rogerio F."/>
            <person name="Boufleur T.R."/>
            <person name="Ciampi-Guillardi M."/>
            <person name="Sukno S.A."/>
            <person name="Thon M.R."/>
            <person name="Massola Junior N.S."/>
            <person name="Baroncelli R."/>
        </authorList>
    </citation>
    <scope>NUCLEOTIDE SEQUENCE</scope>
    <source>
        <strain evidence="2">LFN00145</strain>
    </source>
</reference>
<dbReference type="EMBL" id="WIGO01000041">
    <property type="protein sequence ID" value="KAF6835327.1"/>
    <property type="molecule type" value="Genomic_DNA"/>
</dbReference>
<comment type="caution">
    <text evidence="2">The sequence shown here is derived from an EMBL/GenBank/DDBJ whole genome shotgun (WGS) entry which is preliminary data.</text>
</comment>
<gene>
    <name evidence="2" type="ORF">CPLU01_04407</name>
</gene>
<dbReference type="AlphaFoldDB" id="A0A8H6KPK0"/>
<evidence type="ECO:0000313" key="2">
    <source>
        <dbReference type="EMBL" id="KAF6835327.1"/>
    </source>
</evidence>
<feature type="chain" id="PRO_5034748834" description="Mold-specific m46 protein" evidence="1">
    <location>
        <begin position="20"/>
        <end position="106"/>
    </location>
</feature>
<accession>A0A8H6KPK0</accession>
<keyword evidence="1" id="KW-0732">Signal</keyword>
<name>A0A8H6KPK0_9PEZI</name>
<feature type="signal peptide" evidence="1">
    <location>
        <begin position="1"/>
        <end position="19"/>
    </location>
</feature>